<dbReference type="Gene3D" id="1.10.1200.10">
    <property type="entry name" value="ACP-like"/>
    <property type="match status" value="1"/>
</dbReference>
<feature type="domain" description="Ketosynthase family 3 (KS3)" evidence="7">
    <location>
        <begin position="1"/>
        <end position="381"/>
    </location>
</feature>
<evidence type="ECO:0000259" key="6">
    <source>
        <dbReference type="PROSITE" id="PS50075"/>
    </source>
</evidence>
<evidence type="ECO:0000313" key="10">
    <source>
        <dbReference type="RefSeq" id="XP_017783102.1"/>
    </source>
</evidence>
<sequence>MNKMNLCDDDDRRWKHTHTEIPKCAGKINFINKFDLGFFGLHQNQVNAMDPLIWLVMERAYEAIFDAGMNLEDIRGSKTGVFIGSCFSEAEKEFFVRMIPQQYVLANCFKSMLASRISYALQLTGPSMVCDTACSSSMFALYEAYKAIRDGKCDKALVGGTNLCMNPFLTLQFARLGVLNMGSGCRPFDENADGYTRSEAIVVVLLQKKMHSKRIYAEVVHCKVNADGYTEQGITFPSSADQMMLLKELYEECDVDPSSLAFIEAHGTGTKVGDPEELNAIDKICCAGRKSPLLVGSIKGNIGHTEPVSGLCSLIKVIYAMESGIIPPNIHCDNPKKSIKSLESGRIKIITEKTPWPQNSNLCALNCFGFGGANAHLLLKRPEASKCPLISDDQQPRLICYSGRIAESMQSYMDFFKTSKLDYGVVAMFHNLFKYRILNNGYRGFSLIDSSGELYSSFKYSPNDPMDLHLYLGGTKDYHVNVLKEMEKLTFFANLIDQFKVVLKKNEITDDIYKLGRNAVFATVCLHYCLIETLKSLNIVITSIYCTSLGEFTAAYAAGVLSLKETILSVATVTNIFVEKNTSETDLPRIMVQQLSDVLPVKIAKKTIVQTPKSNIFDYGSAEYFVYNILNPSVLKEYRCDGLILGVDFDVNMIENVQILKMIQQGLKINDILINFGRLYEMGIDGDWSKLYSKVQWPIRRGSPMLSPLIRWKHDKDMKIVLYSKENKHDPEKYINISIINIDLMFYKGHVIDGRTLFPATGYLFQIWEFYASINRLLLENINVCFEEVKFHRATTFGKDGNISLYLVLHKSGYFEVSESNATVVTGRISEVKNTDIVFEGKANDANLPLLKHKDIYKELRLRGYNYRGPFTAIQEICGNNALIEWTGNWITFLDNMLQLFIVQKDTRSLYVPTGLDRLVINGRAHMDQVEDLGAEKQYIPVELASHGMIVRSKNIEIRTMNANAIQRKKLPYSPVLESYKFVANDIDVNMETSLRLNTHIILENKSVNVLKIVERLNENSSSLQPVSKYIQDILGDLPLIQSDIIIKTNMNIDNVKGIEILQEKVEEKNALIYVGSNILGDTKNTRDALTTITDDGYIISIEKTELLHPDNLTILTKHKLPSGEFMYLLKKTEVYQEPICLKVNNDFNSWLPNLQNHLKTGKKVLLYSENDTANGILGLVNCLRREVSQHNLSCVFIQEGNNNFAHTKTFFKKQLEKGMAINVLRGNTWGTYRHVLLSKVGKKDYSKCNHYYAKVLSIGDLSSWSWVEGYYQKDDILNNSNLIEIYYSAINFRDVMIASGKVSADGITKNRLSHECCLGFEYSGKKQNGERVMSFVSGGAISNIIECDPLLTWRIPDQWSLEEAATVPVVYLTVIVAMKLRGKLKRGESVLIHSGTGGVGQAAINYAHHCSCNIFVTVGSMEKKQYLLQHYPFLKESQIGNSRDTTFEQMVFRETDGRGVDLVLNSLAEEKQVASVRCLTVGGRFLEIGKFDLASNNRLTLDLAAKSCTFHGIMLDLMLMAPDSLKTQLYEEFAAGINAGFVKPLSTTVFEKENLEESFRYMSTGKHMGKVLIKIRDETVSRIKNEEENMVLPRFYCDPKGTYIILGGLGGFGLELADWLVLRGAKILVLSSRTGVQTGYQQHRIRIWRSYGVKVVIALEDISTYEGCETLMRNAEAEAPMRAIFNLAVVLKDAMFEKQTVQNFDISMSPKATATGHFDKITRRSKTLKHFVVFSSVSCGRGNPSQTNYGMSNSVMERICESRLKDGFPALAIQWGAVGDVGLVADMQKEQSEIAIGGTLQQRISNCLEVMDQLLYQNEAVVSSMVVAEKSGLGNADNVVDAVLNIIGLRDLKTISLNSTLAELGMDSMMSVEIKQTLERDYDIFMQVQDMRNLTFNKLLELNESKGHINTSNINDSFKLLIDKFLDSTDLESSLIPYKNAMTSDDFVLVFPGIESTCLGMLQVNENIKKPSICLQYSFTTDVIKVEDLVDKLLNDLGEKITKAKTFKFVAHSYGTIVALQMAHRLEKMGKTGKIVLIDGSPELMNNFFELLFKSSNLETTLMLLLMSQFTSPETIIELSESIAAAKDFKERQQIAISALPEDSARIKNVVIRMSQVILNLVKSMETYKVFQGKLKSEIVLCKPTILTVANISADYKLGELSEQPVRIVVLDGDHRTILENGKLHEELNTIF</sequence>
<dbReference type="InterPro" id="IPR016039">
    <property type="entry name" value="Thiolase-like"/>
</dbReference>
<dbReference type="InterPro" id="IPR009081">
    <property type="entry name" value="PP-bd_ACP"/>
</dbReference>
<dbReference type="Gene3D" id="3.40.47.10">
    <property type="match status" value="1"/>
</dbReference>
<evidence type="ECO:0000256" key="1">
    <source>
        <dbReference type="ARBA" id="ARBA00022450"/>
    </source>
</evidence>
<dbReference type="Pfam" id="PF08659">
    <property type="entry name" value="KR"/>
    <property type="match status" value="1"/>
</dbReference>
<dbReference type="SUPFAM" id="SSF53901">
    <property type="entry name" value="Thiolase-like"/>
    <property type="match status" value="1"/>
</dbReference>
<dbReference type="InterPro" id="IPR036291">
    <property type="entry name" value="NAD(P)-bd_dom_sf"/>
</dbReference>
<dbReference type="SMART" id="SM00825">
    <property type="entry name" value="PKS_KS"/>
    <property type="match status" value="1"/>
</dbReference>
<dbReference type="InterPro" id="IPR049900">
    <property type="entry name" value="PKS_mFAS_DH"/>
</dbReference>
<keyword evidence="1" id="KW-0596">Phosphopantetheine</keyword>
<dbReference type="Gene3D" id="3.40.366.10">
    <property type="entry name" value="Malonyl-Coenzyme A Acyl Carrier Protein, domain 2"/>
    <property type="match status" value="1"/>
</dbReference>
<dbReference type="SMART" id="SM00829">
    <property type="entry name" value="PKS_ER"/>
    <property type="match status" value="1"/>
</dbReference>
<dbReference type="PROSITE" id="PS52019">
    <property type="entry name" value="PKS_MFAS_DH"/>
    <property type="match status" value="1"/>
</dbReference>
<accession>A0ABM1N8F2</accession>
<evidence type="ECO:0000313" key="9">
    <source>
        <dbReference type="Proteomes" id="UP000695000"/>
    </source>
</evidence>
<dbReference type="SUPFAM" id="SSF51735">
    <property type="entry name" value="NAD(P)-binding Rossmann-fold domains"/>
    <property type="match status" value="2"/>
</dbReference>
<feature type="region of interest" description="N-terminal hotdog fold" evidence="5">
    <location>
        <begin position="714"/>
        <end position="837"/>
    </location>
</feature>
<gene>
    <name evidence="10" type="primary">LOC108567254</name>
</gene>
<protein>
    <submittedName>
        <fullName evidence="10">Fatty acid synthase-like</fullName>
    </submittedName>
</protein>
<dbReference type="InterPro" id="IPR001227">
    <property type="entry name" value="Ac_transferase_dom_sf"/>
</dbReference>
<dbReference type="InterPro" id="IPR011032">
    <property type="entry name" value="GroES-like_sf"/>
</dbReference>
<feature type="domain" description="PKS/mFAS DH" evidence="8">
    <location>
        <begin position="714"/>
        <end position="1019"/>
    </location>
</feature>
<dbReference type="Gene3D" id="3.90.180.10">
    <property type="entry name" value="Medium-chain alcohol dehydrogenases, catalytic domain"/>
    <property type="match status" value="1"/>
</dbReference>
<dbReference type="CDD" id="cd00833">
    <property type="entry name" value="PKS"/>
    <property type="match status" value="1"/>
</dbReference>
<keyword evidence="3" id="KW-0808">Transferase</keyword>
<evidence type="ECO:0000256" key="2">
    <source>
        <dbReference type="ARBA" id="ARBA00022553"/>
    </source>
</evidence>
<dbReference type="InterPro" id="IPR020843">
    <property type="entry name" value="ER"/>
</dbReference>
<dbReference type="Gene3D" id="3.30.70.3290">
    <property type="match status" value="2"/>
</dbReference>
<dbReference type="InterPro" id="IPR050091">
    <property type="entry name" value="PKS_NRPS_Biosynth_Enz"/>
</dbReference>
<dbReference type="Gene3D" id="3.10.129.110">
    <property type="entry name" value="Polyketide synthase dehydratase"/>
    <property type="match status" value="1"/>
</dbReference>
<dbReference type="InterPro" id="IPR014030">
    <property type="entry name" value="Ketoacyl_synth_N"/>
</dbReference>
<feature type="domain" description="Carrier" evidence="6">
    <location>
        <begin position="1831"/>
        <end position="1914"/>
    </location>
</feature>
<dbReference type="Gene3D" id="3.40.50.720">
    <property type="entry name" value="NAD(P)-binding Rossmann-like Domain"/>
    <property type="match status" value="1"/>
</dbReference>
<evidence type="ECO:0000256" key="3">
    <source>
        <dbReference type="ARBA" id="ARBA00022679"/>
    </source>
</evidence>
<dbReference type="InterPro" id="IPR020806">
    <property type="entry name" value="PKS_PP-bd"/>
</dbReference>
<feature type="region of interest" description="C-terminal hotdog fold" evidence="5">
    <location>
        <begin position="848"/>
        <end position="1019"/>
    </location>
</feature>
<dbReference type="SUPFAM" id="SSF47336">
    <property type="entry name" value="ACP-like"/>
    <property type="match status" value="1"/>
</dbReference>
<name>A0ABM1N8F2_NICVS</name>
<evidence type="ECO:0000256" key="4">
    <source>
        <dbReference type="ARBA" id="ARBA00023268"/>
    </source>
</evidence>
<dbReference type="PROSITE" id="PS50075">
    <property type="entry name" value="CARRIER"/>
    <property type="match status" value="1"/>
</dbReference>
<dbReference type="CDD" id="cd05195">
    <property type="entry name" value="enoyl_red"/>
    <property type="match status" value="1"/>
</dbReference>
<evidence type="ECO:0000259" key="8">
    <source>
        <dbReference type="PROSITE" id="PS52019"/>
    </source>
</evidence>
<dbReference type="SMART" id="SM00822">
    <property type="entry name" value="PKS_KR"/>
    <property type="match status" value="1"/>
</dbReference>
<dbReference type="GeneID" id="108567254"/>
<evidence type="ECO:0000256" key="5">
    <source>
        <dbReference type="PROSITE-ProRule" id="PRU01363"/>
    </source>
</evidence>
<evidence type="ECO:0000259" key="7">
    <source>
        <dbReference type="PROSITE" id="PS52004"/>
    </source>
</evidence>
<reference evidence="10" key="1">
    <citation type="submission" date="2025-08" db="UniProtKB">
        <authorList>
            <consortium name="RefSeq"/>
        </authorList>
    </citation>
    <scope>IDENTIFICATION</scope>
    <source>
        <tissue evidence="10">Whole Larva</tissue>
    </source>
</reference>
<dbReference type="InterPro" id="IPR020841">
    <property type="entry name" value="PKS_Beta-ketoAc_synthase_dom"/>
</dbReference>
<dbReference type="InterPro" id="IPR057326">
    <property type="entry name" value="KR_dom"/>
</dbReference>
<dbReference type="SUPFAM" id="SSF50129">
    <property type="entry name" value="GroES-like"/>
    <property type="match status" value="1"/>
</dbReference>
<dbReference type="Pfam" id="PF21149">
    <property type="entry name" value="FAS_pseudo-KR"/>
    <property type="match status" value="1"/>
</dbReference>
<dbReference type="SUPFAM" id="SSF52151">
    <property type="entry name" value="FabD/lysophospholipase-like"/>
    <property type="match status" value="1"/>
</dbReference>
<dbReference type="Pfam" id="PF00109">
    <property type="entry name" value="ketoacyl-synt"/>
    <property type="match status" value="1"/>
</dbReference>
<dbReference type="InterPro" id="IPR049391">
    <property type="entry name" value="FAS_pseudo-KR"/>
</dbReference>
<dbReference type="InterPro" id="IPR013968">
    <property type="entry name" value="PKS_KR"/>
</dbReference>
<dbReference type="PANTHER" id="PTHR43775:SF23">
    <property type="entry name" value="FATTY ACID SYNTHASE 3"/>
    <property type="match status" value="1"/>
</dbReference>
<dbReference type="InterPro" id="IPR032821">
    <property type="entry name" value="PKS_assoc"/>
</dbReference>
<dbReference type="Pfam" id="PF00550">
    <property type="entry name" value="PP-binding"/>
    <property type="match status" value="1"/>
</dbReference>
<keyword evidence="4" id="KW-0511">Multifunctional enzyme</keyword>
<dbReference type="PANTHER" id="PTHR43775">
    <property type="entry name" value="FATTY ACID SYNTHASE"/>
    <property type="match status" value="1"/>
</dbReference>
<organism evidence="9 10">
    <name type="scientific">Nicrophorus vespilloides</name>
    <name type="common">Boreal carrion beetle</name>
    <dbReference type="NCBI Taxonomy" id="110193"/>
    <lineage>
        <taxon>Eukaryota</taxon>
        <taxon>Metazoa</taxon>
        <taxon>Ecdysozoa</taxon>
        <taxon>Arthropoda</taxon>
        <taxon>Hexapoda</taxon>
        <taxon>Insecta</taxon>
        <taxon>Pterygota</taxon>
        <taxon>Neoptera</taxon>
        <taxon>Endopterygota</taxon>
        <taxon>Coleoptera</taxon>
        <taxon>Polyphaga</taxon>
        <taxon>Staphyliniformia</taxon>
        <taxon>Silphidae</taxon>
        <taxon>Nicrophorinae</taxon>
        <taxon>Nicrophorus</taxon>
    </lineage>
</organism>
<dbReference type="Gene3D" id="3.40.50.1820">
    <property type="entry name" value="alpha/beta hydrolase"/>
    <property type="match status" value="1"/>
</dbReference>
<dbReference type="RefSeq" id="XP_017783102.1">
    <property type="nucleotide sequence ID" value="XM_017927613.1"/>
</dbReference>
<dbReference type="SMART" id="SM00823">
    <property type="entry name" value="PKS_PP"/>
    <property type="match status" value="1"/>
</dbReference>
<dbReference type="SUPFAM" id="SSF53474">
    <property type="entry name" value="alpha/beta-Hydrolases"/>
    <property type="match status" value="1"/>
</dbReference>
<keyword evidence="9" id="KW-1185">Reference proteome</keyword>
<dbReference type="InterPro" id="IPR036736">
    <property type="entry name" value="ACP-like_sf"/>
</dbReference>
<dbReference type="InterPro" id="IPR014031">
    <property type="entry name" value="Ketoacyl_synth_C"/>
</dbReference>
<dbReference type="CDD" id="cd08954">
    <property type="entry name" value="KR_1_FAS_SDR_x"/>
    <property type="match status" value="1"/>
</dbReference>
<keyword evidence="2" id="KW-0597">Phosphoprotein</keyword>
<dbReference type="InterPro" id="IPR042104">
    <property type="entry name" value="PKS_dehydratase_sf"/>
</dbReference>
<dbReference type="Pfam" id="PF02801">
    <property type="entry name" value="Ketoacyl-synt_C"/>
    <property type="match status" value="1"/>
</dbReference>
<dbReference type="PROSITE" id="PS52004">
    <property type="entry name" value="KS3_2"/>
    <property type="match status" value="1"/>
</dbReference>
<dbReference type="Pfam" id="PF13602">
    <property type="entry name" value="ADH_zinc_N_2"/>
    <property type="match status" value="1"/>
</dbReference>
<dbReference type="Proteomes" id="UP000695000">
    <property type="component" value="Unplaced"/>
</dbReference>
<feature type="active site" description="Proton acceptor; for dehydratase activity" evidence="5">
    <location>
        <position position="750"/>
    </location>
</feature>
<proteinExistence type="predicted"/>
<dbReference type="InterPro" id="IPR016035">
    <property type="entry name" value="Acyl_Trfase/lysoPLipase"/>
</dbReference>
<dbReference type="InterPro" id="IPR029058">
    <property type="entry name" value="AB_hydrolase_fold"/>
</dbReference>
<dbReference type="Pfam" id="PF16197">
    <property type="entry name" value="KAsynt_C_assoc"/>
    <property type="match status" value="1"/>
</dbReference>
<feature type="active site" description="Proton donor; for dehydratase activity" evidence="5">
    <location>
        <position position="917"/>
    </location>
</feature>